<dbReference type="EMBL" id="JAVRRL010000117">
    <property type="protein sequence ID" value="KAK5107522.1"/>
    <property type="molecule type" value="Genomic_DNA"/>
</dbReference>
<keyword evidence="4 13" id="KW-0812">Transmembrane</keyword>
<evidence type="ECO:0000256" key="10">
    <source>
        <dbReference type="ARBA" id="ARBA00023166"/>
    </source>
</evidence>
<comment type="subcellular location">
    <subcellularLocation>
        <location evidence="1">Membrane</location>
        <topology evidence="1">Multi-pass membrane protein</topology>
    </subcellularLocation>
</comment>
<evidence type="ECO:0000313" key="16">
    <source>
        <dbReference type="EMBL" id="KAK5107522.1"/>
    </source>
</evidence>
<dbReference type="GO" id="GO:0016020">
    <property type="term" value="C:membrane"/>
    <property type="evidence" value="ECO:0007669"/>
    <property type="project" value="UniProtKB-SubCell"/>
</dbReference>
<keyword evidence="12" id="KW-0413">Isomerase</keyword>
<feature type="transmembrane region" description="Helical" evidence="14">
    <location>
        <begin position="134"/>
        <end position="160"/>
    </location>
</feature>
<dbReference type="GO" id="GO:0005783">
    <property type="term" value="C:endoplasmic reticulum"/>
    <property type="evidence" value="ECO:0007669"/>
    <property type="project" value="TreeGrafter"/>
</dbReference>
<feature type="transmembrane region" description="Helical" evidence="14">
    <location>
        <begin position="204"/>
        <end position="226"/>
    </location>
</feature>
<feature type="transmembrane region" description="Helical" evidence="14">
    <location>
        <begin position="49"/>
        <end position="69"/>
    </location>
</feature>
<dbReference type="InterPro" id="IPR007905">
    <property type="entry name" value="EBP"/>
</dbReference>
<evidence type="ECO:0000256" key="5">
    <source>
        <dbReference type="ARBA" id="ARBA00022955"/>
    </source>
</evidence>
<keyword evidence="8" id="KW-0443">Lipid metabolism</keyword>
<sequence length="249" mass="28405">MPDTLLTESAKFAANATQHLFTGDAPWNPYYPPGSQILGYVANERGVPALLAMFFGACTVLFVSTYYVAKRVDRTLTRGELSQIMWFVLSGCIHIFFEGYYAANFLDLGTKQTVIGQLWKEYAFSDSRYLTQNAFVLCMETVTASCWGPGCLIIAALIMLRHPMRHPIQIIVSMGQFYGDVLYYTTSAFDHYILGITYSRPETFYFWFYFVIMNAFWIVIPGWLIYDSTVQSAKAFRKLQQVEGTKKVT</sequence>
<keyword evidence="11" id="KW-0753">Steroid metabolism</keyword>
<accession>A0AAN7T9C6</accession>
<dbReference type="GO" id="GO:0016126">
    <property type="term" value="P:sterol biosynthetic process"/>
    <property type="evidence" value="ECO:0007669"/>
    <property type="project" value="UniProtKB-KW"/>
</dbReference>
<keyword evidence="10" id="KW-1207">Sterol metabolism</keyword>
<evidence type="ECO:0000256" key="12">
    <source>
        <dbReference type="ARBA" id="ARBA00023235"/>
    </source>
</evidence>
<dbReference type="Proteomes" id="UP001310890">
    <property type="component" value="Unassembled WGS sequence"/>
</dbReference>
<organism evidence="16 17">
    <name type="scientific">Meristemomyces frigidus</name>
    <dbReference type="NCBI Taxonomy" id="1508187"/>
    <lineage>
        <taxon>Eukaryota</taxon>
        <taxon>Fungi</taxon>
        <taxon>Dikarya</taxon>
        <taxon>Ascomycota</taxon>
        <taxon>Pezizomycotina</taxon>
        <taxon>Dothideomycetes</taxon>
        <taxon>Dothideomycetidae</taxon>
        <taxon>Mycosphaerellales</taxon>
        <taxon>Teratosphaeriaceae</taxon>
        <taxon>Meristemomyces</taxon>
    </lineage>
</organism>
<evidence type="ECO:0000256" key="3">
    <source>
        <dbReference type="ARBA" id="ARBA00022516"/>
    </source>
</evidence>
<reference evidence="16" key="1">
    <citation type="submission" date="2023-08" db="EMBL/GenBank/DDBJ databases">
        <title>Black Yeasts Isolated from many extreme environments.</title>
        <authorList>
            <person name="Coleine C."/>
            <person name="Stajich J.E."/>
            <person name="Selbmann L."/>
        </authorList>
    </citation>
    <scope>NUCLEOTIDE SEQUENCE</scope>
    <source>
        <strain evidence="16">CCFEE 5401</strain>
    </source>
</reference>
<evidence type="ECO:0000256" key="2">
    <source>
        <dbReference type="ARBA" id="ARBA00008337"/>
    </source>
</evidence>
<evidence type="ECO:0000256" key="9">
    <source>
        <dbReference type="ARBA" id="ARBA00023136"/>
    </source>
</evidence>
<evidence type="ECO:0000256" key="8">
    <source>
        <dbReference type="ARBA" id="ARBA00023098"/>
    </source>
</evidence>
<protein>
    <recommendedName>
        <fullName evidence="15">EXPERA domain-containing protein</fullName>
    </recommendedName>
</protein>
<evidence type="ECO:0000256" key="7">
    <source>
        <dbReference type="ARBA" id="ARBA00023011"/>
    </source>
</evidence>
<keyword evidence="6 13" id="KW-1133">Transmembrane helix</keyword>
<evidence type="ECO:0000256" key="6">
    <source>
        <dbReference type="ARBA" id="ARBA00022989"/>
    </source>
</evidence>
<comment type="similarity">
    <text evidence="2">Belongs to the EBP family.</text>
</comment>
<evidence type="ECO:0000256" key="13">
    <source>
        <dbReference type="PROSITE-ProRule" id="PRU01087"/>
    </source>
</evidence>
<feature type="domain" description="EXPERA" evidence="15">
    <location>
        <begin position="79"/>
        <end position="225"/>
    </location>
</feature>
<evidence type="ECO:0000256" key="11">
    <source>
        <dbReference type="ARBA" id="ARBA00023221"/>
    </source>
</evidence>
<proteinExistence type="inferred from homology"/>
<keyword evidence="5" id="KW-0752">Steroid biosynthesis</keyword>
<dbReference type="AlphaFoldDB" id="A0AAN7T9C6"/>
<dbReference type="GO" id="GO:0047750">
    <property type="term" value="F:cholestenol delta-isomerase activity"/>
    <property type="evidence" value="ECO:0007669"/>
    <property type="project" value="InterPro"/>
</dbReference>
<keyword evidence="9 13" id="KW-0472">Membrane</keyword>
<evidence type="ECO:0000256" key="1">
    <source>
        <dbReference type="ARBA" id="ARBA00004141"/>
    </source>
</evidence>
<name>A0AAN7T9C6_9PEZI</name>
<dbReference type="GO" id="GO:0004769">
    <property type="term" value="F:steroid Delta-isomerase activity"/>
    <property type="evidence" value="ECO:0007669"/>
    <property type="project" value="TreeGrafter"/>
</dbReference>
<evidence type="ECO:0000256" key="14">
    <source>
        <dbReference type="SAM" id="Phobius"/>
    </source>
</evidence>
<dbReference type="PROSITE" id="PS51751">
    <property type="entry name" value="EXPERA"/>
    <property type="match status" value="1"/>
</dbReference>
<dbReference type="GO" id="GO:0000247">
    <property type="term" value="F:C-8 sterol isomerase activity"/>
    <property type="evidence" value="ECO:0007669"/>
    <property type="project" value="TreeGrafter"/>
</dbReference>
<gene>
    <name evidence="16" type="ORF">LTR62_001052</name>
</gene>
<evidence type="ECO:0000259" key="15">
    <source>
        <dbReference type="PROSITE" id="PS51751"/>
    </source>
</evidence>
<keyword evidence="7" id="KW-0756">Sterol biosynthesis</keyword>
<keyword evidence="3" id="KW-0444">Lipid biosynthesis</keyword>
<feature type="transmembrane region" description="Helical" evidence="14">
    <location>
        <begin position="81"/>
        <end position="103"/>
    </location>
</feature>
<comment type="caution">
    <text evidence="16">The sequence shown here is derived from an EMBL/GenBank/DDBJ whole genome shotgun (WGS) entry which is preliminary data.</text>
</comment>
<dbReference type="PANTHER" id="PTHR14207">
    <property type="entry name" value="STEROL ISOMERASE"/>
    <property type="match status" value="1"/>
</dbReference>
<dbReference type="InterPro" id="IPR033118">
    <property type="entry name" value="EXPERA"/>
</dbReference>
<dbReference type="Pfam" id="PF05241">
    <property type="entry name" value="EBP"/>
    <property type="match status" value="1"/>
</dbReference>
<dbReference type="PANTHER" id="PTHR14207:SF0">
    <property type="entry name" value="3-BETA-HYDROXYSTEROID-DELTA(8),DELTA(7)-ISOMERASE"/>
    <property type="match status" value="1"/>
</dbReference>
<evidence type="ECO:0000313" key="17">
    <source>
        <dbReference type="Proteomes" id="UP001310890"/>
    </source>
</evidence>
<evidence type="ECO:0000256" key="4">
    <source>
        <dbReference type="ARBA" id="ARBA00022692"/>
    </source>
</evidence>